<dbReference type="PROSITE" id="PS51387">
    <property type="entry name" value="FAD_PCMH"/>
    <property type="match status" value="1"/>
</dbReference>
<keyword evidence="3" id="KW-0285">Flavoprotein</keyword>
<keyword evidence="4" id="KW-0274">FAD</keyword>
<accession>A0A6A6XQ74</accession>
<comment type="cofactor">
    <cofactor evidence="1">
        <name>FAD</name>
        <dbReference type="ChEBI" id="CHEBI:57692"/>
    </cofactor>
</comment>
<dbReference type="Pfam" id="PF08031">
    <property type="entry name" value="BBE"/>
    <property type="match status" value="1"/>
</dbReference>
<proteinExistence type="inferred from homology"/>
<evidence type="ECO:0000256" key="5">
    <source>
        <dbReference type="ARBA" id="ARBA00023002"/>
    </source>
</evidence>
<feature type="domain" description="FAD-binding PCMH-type" evidence="6">
    <location>
        <begin position="36"/>
        <end position="204"/>
    </location>
</feature>
<evidence type="ECO:0000256" key="1">
    <source>
        <dbReference type="ARBA" id="ARBA00001974"/>
    </source>
</evidence>
<dbReference type="Gene3D" id="3.30.43.10">
    <property type="entry name" value="Uridine Diphospho-n-acetylenolpyruvylglucosamine Reductase, domain 2"/>
    <property type="match status" value="1"/>
</dbReference>
<protein>
    <submittedName>
        <fullName evidence="7">FAD binding domain-containing protein</fullName>
    </submittedName>
</protein>
<dbReference type="GO" id="GO:0016491">
    <property type="term" value="F:oxidoreductase activity"/>
    <property type="evidence" value="ECO:0007669"/>
    <property type="project" value="UniProtKB-KW"/>
</dbReference>
<reference evidence="7" key="1">
    <citation type="journal article" date="2020" name="Stud. Mycol.">
        <title>101 Dothideomycetes genomes: a test case for predicting lifestyles and emergence of pathogens.</title>
        <authorList>
            <person name="Haridas S."/>
            <person name="Albert R."/>
            <person name="Binder M."/>
            <person name="Bloem J."/>
            <person name="Labutti K."/>
            <person name="Salamov A."/>
            <person name="Andreopoulos B."/>
            <person name="Baker S."/>
            <person name="Barry K."/>
            <person name="Bills G."/>
            <person name="Bluhm B."/>
            <person name="Cannon C."/>
            <person name="Castanera R."/>
            <person name="Culley D."/>
            <person name="Daum C."/>
            <person name="Ezra D."/>
            <person name="Gonzalez J."/>
            <person name="Henrissat B."/>
            <person name="Kuo A."/>
            <person name="Liang C."/>
            <person name="Lipzen A."/>
            <person name="Lutzoni F."/>
            <person name="Magnuson J."/>
            <person name="Mondo S."/>
            <person name="Nolan M."/>
            <person name="Ohm R."/>
            <person name="Pangilinan J."/>
            <person name="Park H.-J."/>
            <person name="Ramirez L."/>
            <person name="Alfaro M."/>
            <person name="Sun H."/>
            <person name="Tritt A."/>
            <person name="Yoshinaga Y."/>
            <person name="Zwiers L.-H."/>
            <person name="Turgeon B."/>
            <person name="Goodwin S."/>
            <person name="Spatafora J."/>
            <person name="Crous P."/>
            <person name="Grigoriev I."/>
        </authorList>
    </citation>
    <scope>NUCLEOTIDE SEQUENCE</scope>
    <source>
        <strain evidence="7">CBS 109.77</strain>
    </source>
</reference>
<name>A0A6A6XQ74_9PLEO</name>
<dbReference type="Gene3D" id="3.40.462.20">
    <property type="match status" value="1"/>
</dbReference>
<dbReference type="EMBL" id="MU001782">
    <property type="protein sequence ID" value="KAF2798509.1"/>
    <property type="molecule type" value="Genomic_DNA"/>
</dbReference>
<gene>
    <name evidence="7" type="ORF">K505DRAFT_296317</name>
</gene>
<comment type="similarity">
    <text evidence="2">Belongs to the oxygen-dependent FAD-linked oxidoreductase family.</text>
</comment>
<dbReference type="InterPro" id="IPR012951">
    <property type="entry name" value="BBE"/>
</dbReference>
<dbReference type="Pfam" id="PF01565">
    <property type="entry name" value="FAD_binding_4"/>
    <property type="match status" value="1"/>
</dbReference>
<dbReference type="GO" id="GO:0071949">
    <property type="term" value="F:FAD binding"/>
    <property type="evidence" value="ECO:0007669"/>
    <property type="project" value="InterPro"/>
</dbReference>
<dbReference type="SUPFAM" id="SSF56176">
    <property type="entry name" value="FAD-binding/transporter-associated domain-like"/>
    <property type="match status" value="1"/>
</dbReference>
<dbReference type="OrthoDB" id="2151789at2759"/>
<dbReference type="InterPro" id="IPR006094">
    <property type="entry name" value="Oxid_FAD_bind_N"/>
</dbReference>
<evidence type="ECO:0000256" key="4">
    <source>
        <dbReference type="ARBA" id="ARBA00022827"/>
    </source>
</evidence>
<dbReference type="PANTHER" id="PTHR42973:SF39">
    <property type="entry name" value="FAD-BINDING PCMH-TYPE DOMAIN-CONTAINING PROTEIN"/>
    <property type="match status" value="1"/>
</dbReference>
<dbReference type="PANTHER" id="PTHR42973">
    <property type="entry name" value="BINDING OXIDOREDUCTASE, PUTATIVE (AFU_ORTHOLOGUE AFUA_1G17690)-RELATED"/>
    <property type="match status" value="1"/>
</dbReference>
<dbReference type="InterPro" id="IPR036318">
    <property type="entry name" value="FAD-bd_PCMH-like_sf"/>
</dbReference>
<dbReference type="Proteomes" id="UP000799757">
    <property type="component" value="Unassembled WGS sequence"/>
</dbReference>
<keyword evidence="8" id="KW-1185">Reference proteome</keyword>
<evidence type="ECO:0000256" key="2">
    <source>
        <dbReference type="ARBA" id="ARBA00005466"/>
    </source>
</evidence>
<dbReference type="InterPro" id="IPR050416">
    <property type="entry name" value="FAD-linked_Oxidoreductase"/>
</dbReference>
<evidence type="ECO:0000256" key="3">
    <source>
        <dbReference type="ARBA" id="ARBA00022630"/>
    </source>
</evidence>
<keyword evidence="5" id="KW-0560">Oxidoreductase</keyword>
<sequence>MENIKATLNVFLTRDEIIEPSSPNYGKETQVWAAHRNLYPKLVVRPKTIESLSELLKTLNGTDIEFAVRGGGCGSTSTRGVLISMSAFDGFEFNKEEETVIVGAGQLWRHVDAKVEEFAPGYSVPGARCTYVGVGGSTLQGGVSWMSSEYGLTSDPQNMLDAQVVTMTGDTLWASSDPELLWALRGGGGRFGIVTAFKLKAYKYPKTVYSGMLMYPREALDDLAKMVPHFADTNTDPKVAMHFYCLDMIQGAFVGKPSVPGLGLLVYDAHGEEHGRNKAFRWALDIPGAIDTTKALTYRQVNQLNDPLEMTRDMTTLMMSAVVIPTITEDLIRRTWRWYEESLIKEPKLNAGTFVLIELMQREAFNSVKSRSETAWPRPSGRHILQLGIGSLKDCSEEIHQFAVKRLEVAATEILDDYKGDDCMPRDFEPCHNPVKIFGENVEKLRAIKRRLDPNNRLRGAYTI</sequence>
<evidence type="ECO:0000313" key="8">
    <source>
        <dbReference type="Proteomes" id="UP000799757"/>
    </source>
</evidence>
<evidence type="ECO:0000259" key="6">
    <source>
        <dbReference type="PROSITE" id="PS51387"/>
    </source>
</evidence>
<dbReference type="InterPro" id="IPR016169">
    <property type="entry name" value="FAD-bd_PCMH_sub2"/>
</dbReference>
<organism evidence="7 8">
    <name type="scientific">Melanomma pulvis-pyrius CBS 109.77</name>
    <dbReference type="NCBI Taxonomy" id="1314802"/>
    <lineage>
        <taxon>Eukaryota</taxon>
        <taxon>Fungi</taxon>
        <taxon>Dikarya</taxon>
        <taxon>Ascomycota</taxon>
        <taxon>Pezizomycotina</taxon>
        <taxon>Dothideomycetes</taxon>
        <taxon>Pleosporomycetidae</taxon>
        <taxon>Pleosporales</taxon>
        <taxon>Melanommataceae</taxon>
        <taxon>Melanomma</taxon>
    </lineage>
</organism>
<dbReference type="Gene3D" id="3.30.465.10">
    <property type="match status" value="1"/>
</dbReference>
<dbReference type="InterPro" id="IPR016166">
    <property type="entry name" value="FAD-bd_PCMH"/>
</dbReference>
<dbReference type="AlphaFoldDB" id="A0A6A6XQ74"/>
<dbReference type="InterPro" id="IPR016167">
    <property type="entry name" value="FAD-bd_PCMH_sub1"/>
</dbReference>
<evidence type="ECO:0000313" key="7">
    <source>
        <dbReference type="EMBL" id="KAF2798509.1"/>
    </source>
</evidence>